<gene>
    <name evidence="1" type="ordered locus">Spico_1139</name>
</gene>
<name>F4GL17_PARC1</name>
<proteinExistence type="predicted"/>
<organism evidence="1 2">
    <name type="scientific">Parasphaerochaeta coccoides (strain ATCC BAA-1237 / DSM 17374 / SPN1)</name>
    <name type="common">Sphaerochaeta coccoides</name>
    <dbReference type="NCBI Taxonomy" id="760011"/>
    <lineage>
        <taxon>Bacteria</taxon>
        <taxon>Pseudomonadati</taxon>
        <taxon>Spirochaetota</taxon>
        <taxon>Spirochaetia</taxon>
        <taxon>Spirochaetales</taxon>
        <taxon>Sphaerochaetaceae</taxon>
        <taxon>Parasphaerochaeta</taxon>
    </lineage>
</organism>
<accession>F4GL17</accession>
<sequence>MKRKPYAFITLSLVLLTFLASCTLEFRQKIVLVISIYHPSDKSEPPLGSKEKPLSITVGYDADTIIDAVKDIDIVINYTIAASEQRTIEEFMLSGNVHSLYLDSGNPNRAIFLYQDEYGESYFSIYFLTKMSLIGDITEWKDPPAVGNGQDML</sequence>
<evidence type="ECO:0000313" key="2">
    <source>
        <dbReference type="Proteomes" id="UP000007939"/>
    </source>
</evidence>
<dbReference type="PROSITE" id="PS51257">
    <property type="entry name" value="PROKAR_LIPOPROTEIN"/>
    <property type="match status" value="1"/>
</dbReference>
<dbReference type="KEGG" id="scc:Spico_1139"/>
<evidence type="ECO:0008006" key="3">
    <source>
        <dbReference type="Google" id="ProtNLM"/>
    </source>
</evidence>
<reference evidence="2" key="1">
    <citation type="submission" date="2011-04" db="EMBL/GenBank/DDBJ databases">
        <title>The complete genome of Spirochaeta coccoides DSM 17374.</title>
        <authorList>
            <person name="Lucas S."/>
            <person name="Copeland A."/>
            <person name="Lapidus A."/>
            <person name="Bruce D."/>
            <person name="Goodwin L."/>
            <person name="Pitluck S."/>
            <person name="Peters L."/>
            <person name="Kyrpides N."/>
            <person name="Mavromatis K."/>
            <person name="Pagani I."/>
            <person name="Ivanova N."/>
            <person name="Ovchinnikova G."/>
            <person name="Lu M."/>
            <person name="Detter J.C."/>
            <person name="Tapia R."/>
            <person name="Han C."/>
            <person name="Land M."/>
            <person name="Hauser L."/>
            <person name="Markowitz V."/>
            <person name="Cheng J.-F."/>
            <person name="Hugenholtz P."/>
            <person name="Woyke T."/>
            <person name="Wu D."/>
            <person name="Spring S."/>
            <person name="Schroeder M."/>
            <person name="Brambilla E."/>
            <person name="Klenk H.-P."/>
            <person name="Eisen J.A."/>
        </authorList>
    </citation>
    <scope>NUCLEOTIDE SEQUENCE [LARGE SCALE GENOMIC DNA]</scope>
    <source>
        <strain evidence="2">ATCC BAA-1237 / DSM 17374 / SPN1</strain>
    </source>
</reference>
<reference evidence="1 2" key="2">
    <citation type="journal article" date="2012" name="Stand. Genomic Sci.">
        <title>Complete genome sequence of the termite hindgut bacterium Spirochaeta coccoides type strain (SPN1(T)), reclassification in the genus Sphaerochaeta as Sphaerochaeta coccoides comb. nov. and emendations of the family Spirochaetaceae and the genus Sphaerochaeta.</title>
        <authorList>
            <person name="Abt B."/>
            <person name="Han C."/>
            <person name="Scheuner C."/>
            <person name="Lu M."/>
            <person name="Lapidus A."/>
            <person name="Nolan M."/>
            <person name="Lucas S."/>
            <person name="Hammon N."/>
            <person name="Deshpande S."/>
            <person name="Cheng J.F."/>
            <person name="Tapia R."/>
            <person name="Goodwin L.A."/>
            <person name="Pitluck S."/>
            <person name="Liolios K."/>
            <person name="Pagani I."/>
            <person name="Ivanova N."/>
            <person name="Mavromatis K."/>
            <person name="Mikhailova N."/>
            <person name="Huntemann M."/>
            <person name="Pati A."/>
            <person name="Chen A."/>
            <person name="Palaniappan K."/>
            <person name="Land M."/>
            <person name="Hauser L."/>
            <person name="Brambilla E.M."/>
            <person name="Rohde M."/>
            <person name="Spring S."/>
            <person name="Gronow S."/>
            <person name="Goker M."/>
            <person name="Woyke T."/>
            <person name="Bristow J."/>
            <person name="Eisen J.A."/>
            <person name="Markowitz V."/>
            <person name="Hugenholtz P."/>
            <person name="Kyrpides N.C."/>
            <person name="Klenk H.P."/>
            <person name="Detter J.C."/>
        </authorList>
    </citation>
    <scope>NUCLEOTIDE SEQUENCE [LARGE SCALE GENOMIC DNA]</scope>
    <source>
        <strain evidence="2">ATCC BAA-1237 / DSM 17374 / SPN1</strain>
    </source>
</reference>
<protein>
    <recommendedName>
        <fullName evidence="3">Lipoprotein</fullName>
    </recommendedName>
</protein>
<evidence type="ECO:0000313" key="1">
    <source>
        <dbReference type="EMBL" id="AEC02357.1"/>
    </source>
</evidence>
<dbReference type="Proteomes" id="UP000007939">
    <property type="component" value="Chromosome"/>
</dbReference>
<dbReference type="AlphaFoldDB" id="F4GL17"/>
<keyword evidence="2" id="KW-1185">Reference proteome</keyword>
<dbReference type="HOGENOM" id="CLU_1712100_0_0_12"/>
<dbReference type="RefSeq" id="WP_013739752.1">
    <property type="nucleotide sequence ID" value="NC_015436.1"/>
</dbReference>
<dbReference type="EMBL" id="CP002659">
    <property type="protein sequence ID" value="AEC02357.1"/>
    <property type="molecule type" value="Genomic_DNA"/>
</dbReference>